<dbReference type="InterPro" id="IPR055776">
    <property type="entry name" value="DUF7352"/>
</dbReference>
<proteinExistence type="predicted"/>
<dbReference type="EMBL" id="BARU01005538">
    <property type="protein sequence ID" value="GAH37849.1"/>
    <property type="molecule type" value="Genomic_DNA"/>
</dbReference>
<reference evidence="2" key="1">
    <citation type="journal article" date="2014" name="Front. Microbiol.">
        <title>High frequency of phylogenetically diverse reductive dehalogenase-homologous genes in deep subseafloor sedimentary metagenomes.</title>
        <authorList>
            <person name="Kawai M."/>
            <person name="Futagami T."/>
            <person name="Toyoda A."/>
            <person name="Takaki Y."/>
            <person name="Nishi S."/>
            <person name="Hori S."/>
            <person name="Arai W."/>
            <person name="Tsubouchi T."/>
            <person name="Morono Y."/>
            <person name="Uchiyama I."/>
            <person name="Ito T."/>
            <person name="Fujiyama A."/>
            <person name="Inagaki F."/>
            <person name="Takami H."/>
        </authorList>
    </citation>
    <scope>NUCLEOTIDE SEQUENCE</scope>
    <source>
        <strain evidence="2">Expedition CK06-06</strain>
    </source>
</reference>
<name>X1G8E8_9ZZZZ</name>
<evidence type="ECO:0000313" key="2">
    <source>
        <dbReference type="EMBL" id="GAH37849.1"/>
    </source>
</evidence>
<evidence type="ECO:0000259" key="1">
    <source>
        <dbReference type="Pfam" id="PF24043"/>
    </source>
</evidence>
<organism evidence="2">
    <name type="scientific">marine sediment metagenome</name>
    <dbReference type="NCBI Taxonomy" id="412755"/>
    <lineage>
        <taxon>unclassified sequences</taxon>
        <taxon>metagenomes</taxon>
        <taxon>ecological metagenomes</taxon>
    </lineage>
</organism>
<comment type="caution">
    <text evidence="2">The sequence shown here is derived from an EMBL/GenBank/DDBJ whole genome shotgun (WGS) entry which is preliminary data.</text>
</comment>
<dbReference type="AlphaFoldDB" id="X1G8E8"/>
<protein>
    <recommendedName>
        <fullName evidence="1">DUF7352 domain-containing protein</fullName>
    </recommendedName>
</protein>
<accession>X1G8E8</accession>
<feature type="domain" description="DUF7352" evidence="1">
    <location>
        <begin position="1"/>
        <end position="88"/>
    </location>
</feature>
<sequence>MKTIFKYPLRPDDYQIVIMPRGAQILTVQAQRERPCLWALVETDNEPEERHFRMAGTGHLFTSKDKLLRYIGTFQVKAGELVFHVFEIEGARNE</sequence>
<gene>
    <name evidence="2" type="ORF">S03H2_10810</name>
</gene>
<dbReference type="Pfam" id="PF24043">
    <property type="entry name" value="DUF7352"/>
    <property type="match status" value="1"/>
</dbReference>